<evidence type="ECO:0000256" key="10">
    <source>
        <dbReference type="ARBA" id="ARBA00023268"/>
    </source>
</evidence>
<dbReference type="UniPathway" id="UPA00988"/>
<dbReference type="GO" id="GO:0046872">
    <property type="term" value="F:metal ion binding"/>
    <property type="evidence" value="ECO:0007669"/>
    <property type="project" value="UniProtKB-KW"/>
</dbReference>
<dbReference type="PANTHER" id="PTHR10953:SF102">
    <property type="entry name" value="ADENYLYLTRANSFERASE AND SULFURTRANSFERASE MOCS3"/>
    <property type="match status" value="1"/>
</dbReference>
<comment type="similarity">
    <text evidence="11">In the N-terminal section; belongs to the HesA/MoeB/ThiF family. UBA4 subfamily.</text>
</comment>
<evidence type="ECO:0000313" key="14">
    <source>
        <dbReference type="Proteomes" id="UP000215902"/>
    </source>
</evidence>
<dbReference type="InterPro" id="IPR000594">
    <property type="entry name" value="ThiF_NAD_FAD-bd"/>
</dbReference>
<dbReference type="STRING" id="282301.A0A267GR08"/>
<dbReference type="Gene3D" id="3.40.250.10">
    <property type="entry name" value="Rhodanese-like domain"/>
    <property type="match status" value="1"/>
</dbReference>
<evidence type="ECO:0000256" key="1">
    <source>
        <dbReference type="ARBA" id="ARBA00004514"/>
    </source>
</evidence>
<dbReference type="FunFam" id="3.40.250.10:FF:000014">
    <property type="entry name" value="Adenylyltransferase and sulfurtransferase MOCS3"/>
    <property type="match status" value="1"/>
</dbReference>
<dbReference type="EC" id="2.8.1.-" evidence="11"/>
<feature type="binding site" evidence="11">
    <location>
        <position position="70"/>
    </location>
    <ligand>
        <name>ATP</name>
        <dbReference type="ChEBI" id="CHEBI:30616"/>
    </ligand>
</feature>
<feature type="binding site" evidence="11">
    <location>
        <position position="94"/>
    </location>
    <ligand>
        <name>ATP</name>
        <dbReference type="ChEBI" id="CHEBI:30616"/>
    </ligand>
</feature>
<evidence type="ECO:0000256" key="11">
    <source>
        <dbReference type="HAMAP-Rule" id="MF_03049"/>
    </source>
</evidence>
<feature type="binding site" evidence="11">
    <location>
        <position position="49"/>
    </location>
    <ligand>
        <name>ATP</name>
        <dbReference type="ChEBI" id="CHEBI:30616"/>
    </ligand>
</feature>
<gene>
    <name evidence="13" type="ORF">BOX15_Mlig032979g1</name>
</gene>
<sequence>MASKDSAVAHSLTNPEISRYSRQLIMPEIGVAGQMALKSSRVLIIGAGGLGCPAAIYLAAAGVGHIGIVDHDNVELSNLHRQILHTESAIGTPKAVSAAEQCRRLNSSITLEPITEKFTNKVAINIVSRFDLVLDCTDNVATRYLINDACVLAGKPLVSGAALGFEGQLCVYNHRGGPCYRCLHPAPPPPETVVSCAEGGVLGLVPGIIGSMQALEAVKVILQPVQAKANLSATGTDEQQPPQAPKQQLRLFNALESSLRCVAIRKRSPGCEVCGREPRIVDVRSVDYEAFCGLPACDLVTPRTPLPGQTRISATEFAKVYNAAGSLPTEQRSPRLLLDVRPECEFAICRLRGSLNVPLSRLAQPVGKSLLAEALHPLLNSSLAAGDASLCDKDKLLPVYVICRRGNDSQVAVRILQEQLADRPCRLIDIAGGLTAWAAQVDREFPIY</sequence>
<dbReference type="GO" id="GO:0070566">
    <property type="term" value="F:adenylyltransferase activity"/>
    <property type="evidence" value="ECO:0007669"/>
    <property type="project" value="InterPro"/>
</dbReference>
<dbReference type="Gene3D" id="3.40.50.720">
    <property type="entry name" value="NAD(P)-binding Rossmann-like Domain"/>
    <property type="match status" value="1"/>
</dbReference>
<dbReference type="SUPFAM" id="SSF69572">
    <property type="entry name" value="Activating enzymes of the ubiquitin-like proteins"/>
    <property type="match status" value="1"/>
</dbReference>
<comment type="function">
    <text evidence="11">Plays a central role in 2-thiolation of mcm(5)S(2)U at tRNA wobble positions of cytosolic tRNA(Lys), tRNA(Glu) and tRNA(Gln). Acts by mediating the C-terminal thiocarboxylation of the sulfur carrier URM1. Its N-terminus first activates URM1 as acyl-adenylate (-COAMP), then the persulfide sulfur on the catalytic cysteine is transferred to URM1 to form thiocarboxylation (-COSH) of its C-terminus. The reaction probably involves hydrogen sulfide that is generated from the persulfide intermediate and that acts as nucleophile towards URM1. Subsequently, a transient disulfide bond is formed. Does not use thiosulfate as sulfur donor; NFS1 probably acting as a sulfur donor for thiocarboxylation reactions.</text>
</comment>
<dbReference type="Pfam" id="PF00581">
    <property type="entry name" value="Rhodanese"/>
    <property type="match status" value="1"/>
</dbReference>
<evidence type="ECO:0000256" key="6">
    <source>
        <dbReference type="ARBA" id="ARBA00022741"/>
    </source>
</evidence>
<feature type="binding site" evidence="11">
    <location>
        <position position="274"/>
    </location>
    <ligand>
        <name>Zn(2+)</name>
        <dbReference type="ChEBI" id="CHEBI:29105"/>
    </ligand>
</feature>
<dbReference type="SMART" id="SM00450">
    <property type="entry name" value="RHOD"/>
    <property type="match status" value="1"/>
</dbReference>
<dbReference type="CDD" id="cd00757">
    <property type="entry name" value="ThiF_MoeB_HesA_family"/>
    <property type="match status" value="1"/>
</dbReference>
<dbReference type="InterPro" id="IPR036873">
    <property type="entry name" value="Rhodanese-like_dom_sf"/>
</dbReference>
<dbReference type="InterPro" id="IPR035985">
    <property type="entry name" value="Ubiquitin-activating_enz"/>
</dbReference>
<dbReference type="InterPro" id="IPR028885">
    <property type="entry name" value="MOCS3/Uba4"/>
</dbReference>
<evidence type="ECO:0000256" key="4">
    <source>
        <dbReference type="ARBA" id="ARBA00022694"/>
    </source>
</evidence>
<organism evidence="13 14">
    <name type="scientific">Macrostomum lignano</name>
    <dbReference type="NCBI Taxonomy" id="282301"/>
    <lineage>
        <taxon>Eukaryota</taxon>
        <taxon>Metazoa</taxon>
        <taxon>Spiralia</taxon>
        <taxon>Lophotrochozoa</taxon>
        <taxon>Platyhelminthes</taxon>
        <taxon>Rhabditophora</taxon>
        <taxon>Macrostomorpha</taxon>
        <taxon>Macrostomida</taxon>
        <taxon>Macrostomidae</taxon>
        <taxon>Macrostomum</taxon>
    </lineage>
</organism>
<reference evidence="13 14" key="1">
    <citation type="submission" date="2017-06" db="EMBL/GenBank/DDBJ databases">
        <title>A platform for efficient transgenesis in Macrostomum lignano, a flatworm model organism for stem cell research.</title>
        <authorList>
            <person name="Berezikov E."/>
        </authorList>
    </citation>
    <scope>NUCLEOTIDE SEQUENCE [LARGE SCALE GENOMIC DNA]</scope>
    <source>
        <strain evidence="13">DV1</strain>
        <tissue evidence="13">Whole organism</tissue>
    </source>
</reference>
<evidence type="ECO:0000256" key="5">
    <source>
        <dbReference type="ARBA" id="ARBA00022723"/>
    </source>
</evidence>
<feature type="binding site" evidence="11">
    <location>
        <begin position="138"/>
        <end position="139"/>
    </location>
    <ligand>
        <name>ATP</name>
        <dbReference type="ChEBI" id="CHEBI:30616"/>
    </ligand>
</feature>
<keyword evidence="2 11" id="KW-0963">Cytoplasm</keyword>
<dbReference type="HAMAP" id="MF_03049">
    <property type="entry name" value="MOCS3_Uba4"/>
    <property type="match status" value="1"/>
</dbReference>
<keyword evidence="7 11" id="KW-0862">Zinc</keyword>
<keyword evidence="8 11" id="KW-0067">ATP-binding</keyword>
<comment type="subcellular location">
    <subcellularLocation>
        <location evidence="1">Cytoplasm</location>
        <location evidence="1">Cytosol</location>
    </subcellularLocation>
</comment>
<dbReference type="GO" id="GO:0006777">
    <property type="term" value="P:Mo-molybdopterin cofactor biosynthetic process"/>
    <property type="evidence" value="ECO:0007669"/>
    <property type="project" value="UniProtKB-UniRule"/>
</dbReference>
<accession>A0A267GR08</accession>
<feature type="binding site" evidence="11">
    <location>
        <position position="182"/>
    </location>
    <ligand>
        <name>Zn(2+)</name>
        <dbReference type="ChEBI" id="CHEBI:29105"/>
    </ligand>
</feature>
<evidence type="ECO:0000313" key="13">
    <source>
        <dbReference type="EMBL" id="PAA87712.1"/>
    </source>
</evidence>
<dbReference type="FunFam" id="3.40.50.720:FF:000033">
    <property type="entry name" value="Adenylyltransferase and sulfurtransferase MOCS3"/>
    <property type="match status" value="1"/>
</dbReference>
<dbReference type="GO" id="GO:0042292">
    <property type="term" value="F:URM1 activating enzyme activity"/>
    <property type="evidence" value="ECO:0007669"/>
    <property type="project" value="TreeGrafter"/>
</dbReference>
<keyword evidence="4 11" id="KW-0819">tRNA processing</keyword>
<dbReference type="EMBL" id="NIVC01000219">
    <property type="protein sequence ID" value="PAA87712.1"/>
    <property type="molecule type" value="Genomic_DNA"/>
</dbReference>
<dbReference type="GO" id="GO:0002143">
    <property type="term" value="P:tRNA wobble position uridine thiolation"/>
    <property type="evidence" value="ECO:0007669"/>
    <property type="project" value="InterPro"/>
</dbReference>
<dbReference type="AlphaFoldDB" id="A0A267GR08"/>
<comment type="cofactor">
    <cofactor evidence="11">
        <name>Zn(2+)</name>
        <dbReference type="ChEBI" id="CHEBI:29105"/>
    </cofactor>
    <text evidence="11">Binds 1 zinc ion per subunit.</text>
</comment>
<proteinExistence type="inferred from homology"/>
<keyword evidence="10 11" id="KW-0511">Multifunctional enzyme</keyword>
<keyword evidence="3 11" id="KW-0808">Transferase</keyword>
<feature type="binding site" evidence="11">
    <location>
        <position position="271"/>
    </location>
    <ligand>
        <name>Zn(2+)</name>
        <dbReference type="ChEBI" id="CHEBI:29105"/>
    </ligand>
</feature>
<dbReference type="PANTHER" id="PTHR10953">
    <property type="entry name" value="UBIQUITIN-ACTIVATING ENZYME E1"/>
    <property type="match status" value="1"/>
</dbReference>
<dbReference type="NCBIfam" id="NF004281">
    <property type="entry name" value="PRK05690.1"/>
    <property type="match status" value="1"/>
</dbReference>
<evidence type="ECO:0000256" key="7">
    <source>
        <dbReference type="ARBA" id="ARBA00022833"/>
    </source>
</evidence>
<dbReference type="Pfam" id="PF00899">
    <property type="entry name" value="ThiF"/>
    <property type="match status" value="1"/>
</dbReference>
<evidence type="ECO:0000259" key="12">
    <source>
        <dbReference type="PROSITE" id="PS50206"/>
    </source>
</evidence>
<dbReference type="GO" id="GO:0004792">
    <property type="term" value="F:thiosulfate-cyanide sulfurtransferase activity"/>
    <property type="evidence" value="ECO:0007669"/>
    <property type="project" value="TreeGrafter"/>
</dbReference>
<evidence type="ECO:0000256" key="9">
    <source>
        <dbReference type="ARBA" id="ARBA00023150"/>
    </source>
</evidence>
<protein>
    <recommendedName>
        <fullName evidence="11">Adenylyltransferase and sulfurtransferase MOCS3 homolog</fullName>
    </recommendedName>
    <alternativeName>
        <fullName evidence="11">UBA4 homolog</fullName>
    </alternativeName>
    <alternativeName>
        <fullName evidence="11">Ubiquitin-like protein activator 4 homolog</fullName>
    </alternativeName>
    <domain>
        <recommendedName>
            <fullName evidence="11">Adenylyltransferase</fullName>
            <ecNumber evidence="11">2.7.7.-</ecNumber>
        </recommendedName>
    </domain>
    <domain>
        <recommendedName>
            <fullName evidence="11">Sulfurtransferase</fullName>
            <ecNumber evidence="11">2.8.1.-</ecNumber>
        </recommendedName>
    </domain>
</protein>
<dbReference type="EC" id="2.7.7.-" evidence="11"/>
<evidence type="ECO:0000256" key="3">
    <source>
        <dbReference type="ARBA" id="ARBA00022679"/>
    </source>
</evidence>
<dbReference type="OrthoDB" id="10261062at2759"/>
<keyword evidence="5 11" id="KW-0479">Metal-binding</keyword>
<feature type="domain" description="Rhodanese" evidence="12">
    <location>
        <begin position="331"/>
        <end position="446"/>
    </location>
</feature>
<comment type="caution">
    <text evidence="13">The sequence shown here is derived from an EMBL/GenBank/DDBJ whole genome shotgun (WGS) entry which is preliminary data.</text>
</comment>
<dbReference type="GO" id="GO:0005829">
    <property type="term" value="C:cytosol"/>
    <property type="evidence" value="ECO:0007669"/>
    <property type="project" value="UniProtKB-SubCell"/>
</dbReference>
<name>A0A267GR08_9PLAT</name>
<dbReference type="Proteomes" id="UP000215902">
    <property type="component" value="Unassembled WGS sequence"/>
</dbReference>
<feature type="active site" description="Glycyl thioester intermediate; for adenylyltransferase activity" evidence="11">
    <location>
        <position position="196"/>
    </location>
</feature>
<keyword evidence="14" id="KW-1185">Reference proteome</keyword>
<keyword evidence="9 11" id="KW-0501">Molybdenum cofactor biosynthesis</keyword>
<comment type="pathway">
    <text evidence="11">tRNA modification; 5-methoxycarbonylmethyl-2-thiouridine-tRNA biosynthesis.</text>
</comment>
<dbReference type="InterPro" id="IPR001763">
    <property type="entry name" value="Rhodanese-like_dom"/>
</dbReference>
<dbReference type="GO" id="GO:0032447">
    <property type="term" value="P:protein urmylation"/>
    <property type="evidence" value="ECO:0007669"/>
    <property type="project" value="TreeGrafter"/>
</dbReference>
<evidence type="ECO:0000256" key="8">
    <source>
        <dbReference type="ARBA" id="ARBA00022840"/>
    </source>
</evidence>
<dbReference type="GO" id="GO:0005524">
    <property type="term" value="F:ATP binding"/>
    <property type="evidence" value="ECO:0007669"/>
    <property type="project" value="UniProtKB-KW"/>
</dbReference>
<feature type="binding site" evidence="11">
    <location>
        <position position="179"/>
    </location>
    <ligand>
        <name>Zn(2+)</name>
        <dbReference type="ChEBI" id="CHEBI:29105"/>
    </ligand>
</feature>
<keyword evidence="6 11" id="KW-0547">Nucleotide-binding</keyword>
<feature type="binding site" evidence="11">
    <location>
        <begin position="77"/>
        <end position="81"/>
    </location>
    <ligand>
        <name>ATP</name>
        <dbReference type="ChEBI" id="CHEBI:30616"/>
    </ligand>
</feature>
<evidence type="ECO:0000256" key="2">
    <source>
        <dbReference type="ARBA" id="ARBA00022490"/>
    </source>
</evidence>
<feature type="active site" description="Cysteine persulfide intermediate; for sulfurtransferase activity" evidence="11">
    <location>
        <position position="403"/>
    </location>
</feature>
<dbReference type="PROSITE" id="PS50206">
    <property type="entry name" value="RHODANESE_3"/>
    <property type="match status" value="1"/>
</dbReference>
<dbReference type="InterPro" id="IPR045886">
    <property type="entry name" value="ThiF/MoeB/HesA"/>
</dbReference>